<dbReference type="InterPro" id="IPR056435">
    <property type="entry name" value="DPOD/Z_N"/>
</dbReference>
<evidence type="ECO:0000259" key="3">
    <source>
        <dbReference type="Pfam" id="PF24055"/>
    </source>
</evidence>
<sequence length="370" mass="41324">MANSIDRALNVALGRPCANTRHVFKILLVSGRPFYGYHDEEKEFLKIYLYNPSMVKRVSELLQGGAVMNKTFQPHEGHIPFLLQFFIDYNLSGMDMVHLAAVKFRRIADRGDGTLNADKQGTPSEQGVSKSLDSQNRLWTKVTIDGSQWLGEDVLRQSVCELEVDAIAADILNRTDNATLHGNPGLQALWDDEKQRRRDRNESSQIGDPPSPEREVVEMCESENKYLNEIREILRTSSVVDNKENILPSQERAKTPAFSVEALHASSSQERSSFQAVGDETVIDDDAIRTVVENSQHFGSPVVSTQHADVAIDDSLVSLLAELNNDIMSQSQCLGNQQAVGTTVCPGLLPYKATVTRRKANRCVLRRIWS</sequence>
<organism evidence="4 5">
    <name type="scientific">Eptatretus burgeri</name>
    <name type="common">Inshore hagfish</name>
    <dbReference type="NCBI Taxonomy" id="7764"/>
    <lineage>
        <taxon>Eukaryota</taxon>
        <taxon>Metazoa</taxon>
        <taxon>Chordata</taxon>
        <taxon>Craniata</taxon>
        <taxon>Vertebrata</taxon>
        <taxon>Cyclostomata</taxon>
        <taxon>Myxini</taxon>
        <taxon>Myxiniformes</taxon>
        <taxon>Myxinidae</taxon>
        <taxon>Eptatretinae</taxon>
        <taxon>Eptatretus</taxon>
    </lineage>
</organism>
<reference evidence="4" key="2">
    <citation type="submission" date="2025-09" db="UniProtKB">
        <authorList>
            <consortium name="Ensembl"/>
        </authorList>
    </citation>
    <scope>IDENTIFICATION</scope>
</reference>
<feature type="region of interest" description="Disordered" evidence="2">
    <location>
        <begin position="113"/>
        <end position="132"/>
    </location>
</feature>
<accession>A0A8C4QS36</accession>
<proteinExistence type="predicted"/>
<evidence type="ECO:0000256" key="2">
    <source>
        <dbReference type="SAM" id="MobiDB-lite"/>
    </source>
</evidence>
<dbReference type="Ensembl" id="ENSEBUT00000020260.1">
    <property type="protein sequence ID" value="ENSEBUP00000019684.1"/>
    <property type="gene ID" value="ENSEBUG00000012228.1"/>
</dbReference>
<dbReference type="PANTHER" id="PTHR45812:SF1">
    <property type="entry name" value="DNA POLYMERASE ZETA CATALYTIC SUBUNIT"/>
    <property type="match status" value="1"/>
</dbReference>
<dbReference type="Proteomes" id="UP000694388">
    <property type="component" value="Unplaced"/>
</dbReference>
<evidence type="ECO:0000256" key="1">
    <source>
        <dbReference type="ARBA" id="ARBA00049244"/>
    </source>
</evidence>
<feature type="region of interest" description="Disordered" evidence="2">
    <location>
        <begin position="176"/>
        <end position="215"/>
    </location>
</feature>
<protein>
    <recommendedName>
        <fullName evidence="3">DNA polymerase delta/zeta catalytic subunit N-terminal domain-containing protein</fullName>
    </recommendedName>
</protein>
<dbReference type="GeneTree" id="ENSGT00940000156226"/>
<dbReference type="AlphaFoldDB" id="A0A8C4QS36"/>
<feature type="compositionally biased region" description="Polar residues" evidence="2">
    <location>
        <begin position="117"/>
        <end position="132"/>
    </location>
</feature>
<dbReference type="GO" id="GO:0005634">
    <property type="term" value="C:nucleus"/>
    <property type="evidence" value="ECO:0007669"/>
    <property type="project" value="TreeGrafter"/>
</dbReference>
<dbReference type="InterPro" id="IPR030559">
    <property type="entry name" value="PolZ_Rev3"/>
</dbReference>
<dbReference type="GO" id="GO:0000724">
    <property type="term" value="P:double-strand break repair via homologous recombination"/>
    <property type="evidence" value="ECO:0007669"/>
    <property type="project" value="TreeGrafter"/>
</dbReference>
<feature type="compositionally biased region" description="Basic and acidic residues" evidence="2">
    <location>
        <begin position="191"/>
        <end position="202"/>
    </location>
</feature>
<keyword evidence="5" id="KW-1185">Reference proteome</keyword>
<dbReference type="InterPro" id="IPR012337">
    <property type="entry name" value="RNaseH-like_sf"/>
</dbReference>
<dbReference type="GO" id="GO:0042276">
    <property type="term" value="P:error-prone translesion synthesis"/>
    <property type="evidence" value="ECO:0007669"/>
    <property type="project" value="TreeGrafter"/>
</dbReference>
<dbReference type="Pfam" id="PF24055">
    <property type="entry name" value="POL3_N"/>
    <property type="match status" value="1"/>
</dbReference>
<feature type="domain" description="DNA polymerase delta/zeta catalytic subunit N-terminal" evidence="3">
    <location>
        <begin position="1"/>
        <end position="56"/>
    </location>
</feature>
<reference evidence="4" key="1">
    <citation type="submission" date="2025-08" db="UniProtKB">
        <authorList>
            <consortium name="Ensembl"/>
        </authorList>
    </citation>
    <scope>IDENTIFICATION</scope>
</reference>
<dbReference type="Gene3D" id="3.30.342.10">
    <property type="entry name" value="DNA Polymerase, chain B, domain 1"/>
    <property type="match status" value="1"/>
</dbReference>
<comment type="catalytic activity">
    <reaction evidence="1">
        <text>DNA(n) + a 2'-deoxyribonucleoside 5'-triphosphate = DNA(n+1) + diphosphate</text>
        <dbReference type="Rhea" id="RHEA:22508"/>
        <dbReference type="Rhea" id="RHEA-COMP:17339"/>
        <dbReference type="Rhea" id="RHEA-COMP:17340"/>
        <dbReference type="ChEBI" id="CHEBI:33019"/>
        <dbReference type="ChEBI" id="CHEBI:61560"/>
        <dbReference type="ChEBI" id="CHEBI:173112"/>
        <dbReference type="EC" id="2.7.7.7"/>
    </reaction>
</comment>
<evidence type="ECO:0000313" key="4">
    <source>
        <dbReference type="Ensembl" id="ENSEBUP00000019684.1"/>
    </source>
</evidence>
<dbReference type="PANTHER" id="PTHR45812">
    <property type="entry name" value="DNA POLYMERASE ZETA CATALYTIC SUBUNIT"/>
    <property type="match status" value="1"/>
</dbReference>
<name>A0A8C4QS36_EPTBU</name>
<dbReference type="GO" id="GO:0016035">
    <property type="term" value="C:zeta DNA polymerase complex"/>
    <property type="evidence" value="ECO:0007669"/>
    <property type="project" value="InterPro"/>
</dbReference>
<dbReference type="SUPFAM" id="SSF53098">
    <property type="entry name" value="Ribonuclease H-like"/>
    <property type="match status" value="1"/>
</dbReference>
<dbReference type="GO" id="GO:0003887">
    <property type="term" value="F:DNA-directed DNA polymerase activity"/>
    <property type="evidence" value="ECO:0007669"/>
    <property type="project" value="UniProtKB-EC"/>
</dbReference>
<evidence type="ECO:0000313" key="5">
    <source>
        <dbReference type="Proteomes" id="UP000694388"/>
    </source>
</evidence>